<dbReference type="InterPro" id="IPR003441">
    <property type="entry name" value="NAC-dom"/>
</dbReference>
<keyword evidence="7" id="KW-1185">Reference proteome</keyword>
<keyword evidence="4" id="KW-0539">Nucleus</keyword>
<evidence type="ECO:0000256" key="1">
    <source>
        <dbReference type="ARBA" id="ARBA00023015"/>
    </source>
</evidence>
<feature type="domain" description="NAC" evidence="5">
    <location>
        <begin position="3"/>
        <end position="154"/>
    </location>
</feature>
<dbReference type="PANTHER" id="PTHR31744">
    <property type="entry name" value="PROTEIN CUP-SHAPED COTYLEDON 2-RELATED"/>
    <property type="match status" value="1"/>
</dbReference>
<evidence type="ECO:0000259" key="5">
    <source>
        <dbReference type="PROSITE" id="PS51005"/>
    </source>
</evidence>
<organism evidence="6 7">
    <name type="scientific">Xanthoceras sorbifolium</name>
    <dbReference type="NCBI Taxonomy" id="99658"/>
    <lineage>
        <taxon>Eukaryota</taxon>
        <taxon>Viridiplantae</taxon>
        <taxon>Streptophyta</taxon>
        <taxon>Embryophyta</taxon>
        <taxon>Tracheophyta</taxon>
        <taxon>Spermatophyta</taxon>
        <taxon>Magnoliopsida</taxon>
        <taxon>eudicotyledons</taxon>
        <taxon>Gunneridae</taxon>
        <taxon>Pentapetalae</taxon>
        <taxon>rosids</taxon>
        <taxon>malvids</taxon>
        <taxon>Sapindales</taxon>
        <taxon>Sapindaceae</taxon>
        <taxon>Xanthoceroideae</taxon>
        <taxon>Xanthoceras</taxon>
    </lineage>
</organism>
<accession>A0ABQ8H8Z4</accession>
<evidence type="ECO:0000256" key="2">
    <source>
        <dbReference type="ARBA" id="ARBA00023125"/>
    </source>
</evidence>
<dbReference type="Proteomes" id="UP000827721">
    <property type="component" value="Unassembled WGS sequence"/>
</dbReference>
<dbReference type="InterPro" id="IPR036093">
    <property type="entry name" value="NAC_dom_sf"/>
</dbReference>
<dbReference type="PROSITE" id="PS51005">
    <property type="entry name" value="NAC"/>
    <property type="match status" value="1"/>
</dbReference>
<gene>
    <name evidence="6" type="ORF">JRO89_XS13G0183500</name>
</gene>
<comment type="caution">
    <text evidence="6">The sequence shown here is derived from an EMBL/GenBank/DDBJ whole genome shotgun (WGS) entry which is preliminary data.</text>
</comment>
<evidence type="ECO:0000256" key="3">
    <source>
        <dbReference type="ARBA" id="ARBA00023163"/>
    </source>
</evidence>
<dbReference type="SUPFAM" id="SSF101941">
    <property type="entry name" value="NAC domain"/>
    <property type="match status" value="1"/>
</dbReference>
<keyword evidence="3" id="KW-0804">Transcription</keyword>
<dbReference type="EMBL" id="JAFEMO010000013">
    <property type="protein sequence ID" value="KAH7550390.1"/>
    <property type="molecule type" value="Genomic_DNA"/>
</dbReference>
<keyword evidence="1" id="KW-0805">Transcription regulation</keyword>
<evidence type="ECO:0000313" key="6">
    <source>
        <dbReference type="EMBL" id="KAH7550390.1"/>
    </source>
</evidence>
<dbReference type="Pfam" id="PF02365">
    <property type="entry name" value="NAM"/>
    <property type="match status" value="1"/>
</dbReference>
<dbReference type="Gene3D" id="2.170.150.80">
    <property type="entry name" value="NAC domain"/>
    <property type="match status" value="1"/>
</dbReference>
<keyword evidence="2" id="KW-0238">DNA-binding</keyword>
<protein>
    <recommendedName>
        <fullName evidence="5">NAC domain-containing protein</fullName>
    </recommendedName>
</protein>
<sequence>MTSLVGFRFEPTPEELVSHFLKNKKRDPAFTDLTINEVNIYKHHPCELPGLALIQSDKQVWYFFCTLDNKYAKSDRASRTAKGGSWKKTGVDRKVKAKDNNNPIGIKKTLVFYKGSSTKKENKTNWTMQEYHEYPCNKDPRFKDKVVVCRIEKKADKKHEPSSAFDGGQPSHGLVYDPGNNVAQHIVLELPLPQTSSDNQVANKNLVEVELLPSHHIRHVTKFPQVEPPVPADWDALIGCDNELDRYSFSNLQSPIFSEISYVWNTPKESDQEDDFWNPQYAIQDEFFGKETGHASETVAEAPTRDGSDEAAETVAAFIDK</sequence>
<proteinExistence type="predicted"/>
<reference evidence="6 7" key="1">
    <citation type="submission" date="2021-02" db="EMBL/GenBank/DDBJ databases">
        <title>Plant Genome Project.</title>
        <authorList>
            <person name="Zhang R.-G."/>
        </authorList>
    </citation>
    <scope>NUCLEOTIDE SEQUENCE [LARGE SCALE GENOMIC DNA]</scope>
    <source>
        <tissue evidence="6">Leaves</tissue>
    </source>
</reference>
<evidence type="ECO:0000313" key="7">
    <source>
        <dbReference type="Proteomes" id="UP000827721"/>
    </source>
</evidence>
<name>A0ABQ8H8Z4_9ROSI</name>
<evidence type="ECO:0000256" key="4">
    <source>
        <dbReference type="ARBA" id="ARBA00023242"/>
    </source>
</evidence>